<gene>
    <name evidence="1" type="ORF">SAMN05421837_102438</name>
</gene>
<dbReference type="Gene3D" id="1.10.357.10">
    <property type="entry name" value="Tetracycline Repressor, domain 2"/>
    <property type="match status" value="1"/>
</dbReference>
<reference evidence="2" key="1">
    <citation type="submission" date="2016-10" db="EMBL/GenBank/DDBJ databases">
        <authorList>
            <person name="Varghese N."/>
            <person name="Submissions S."/>
        </authorList>
    </citation>
    <scope>NUCLEOTIDE SEQUENCE [LARGE SCALE GENOMIC DNA]</scope>
    <source>
        <strain evidence="2">DSM 44654</strain>
    </source>
</reference>
<sequence length="167" mass="17717">MRRAEVADAVVRIIAREGLAAVTASAVAAEARRPAEWAVHQAAAEELLLRLTLTNTVDAVDRRIAAAWHEPGLLGTLAGQPTPDLAAHRPWLGLLVRSAAGPDLADPVRLRFGALHRELRTRPAEPVPGTETRAASALVDGLTAHVLIGACTPREAADTLAAHRHRC</sequence>
<protein>
    <submittedName>
        <fullName evidence="1">Uncharacterized protein</fullName>
    </submittedName>
</protein>
<dbReference type="RefSeq" id="WP_091388971.1">
    <property type="nucleotide sequence ID" value="NZ_FNUJ01000002.1"/>
</dbReference>
<dbReference type="Proteomes" id="UP000198878">
    <property type="component" value="Unassembled WGS sequence"/>
</dbReference>
<accession>A0A1H5QDA0</accession>
<organism evidence="1 2">
    <name type="scientific">Amycolatopsis pretoriensis</name>
    <dbReference type="NCBI Taxonomy" id="218821"/>
    <lineage>
        <taxon>Bacteria</taxon>
        <taxon>Bacillati</taxon>
        <taxon>Actinomycetota</taxon>
        <taxon>Actinomycetes</taxon>
        <taxon>Pseudonocardiales</taxon>
        <taxon>Pseudonocardiaceae</taxon>
        <taxon>Amycolatopsis</taxon>
    </lineage>
</organism>
<dbReference type="SUPFAM" id="SSF48498">
    <property type="entry name" value="Tetracyclin repressor-like, C-terminal domain"/>
    <property type="match status" value="1"/>
</dbReference>
<evidence type="ECO:0000313" key="2">
    <source>
        <dbReference type="Proteomes" id="UP000198878"/>
    </source>
</evidence>
<name>A0A1H5QDA0_9PSEU</name>
<keyword evidence="2" id="KW-1185">Reference proteome</keyword>
<evidence type="ECO:0000313" key="1">
    <source>
        <dbReference type="EMBL" id="SEF23834.1"/>
    </source>
</evidence>
<dbReference type="EMBL" id="FNUJ01000002">
    <property type="protein sequence ID" value="SEF23834.1"/>
    <property type="molecule type" value="Genomic_DNA"/>
</dbReference>
<dbReference type="AlphaFoldDB" id="A0A1H5QDA0"/>
<dbReference type="InterPro" id="IPR036271">
    <property type="entry name" value="Tet_transcr_reg_TetR-rel_C_sf"/>
</dbReference>
<dbReference type="STRING" id="218821.SAMN05421837_102438"/>
<proteinExistence type="predicted"/>